<dbReference type="OrthoDB" id="9989223at2759"/>
<dbReference type="InterPro" id="IPR003131">
    <property type="entry name" value="T1-type_BTB"/>
</dbReference>
<dbReference type="VEuPathDB" id="AmoebaDB:ACA1_322410"/>
<dbReference type="AlphaFoldDB" id="M0QSQ2"/>
<dbReference type="GO" id="GO:0051260">
    <property type="term" value="P:protein homooligomerization"/>
    <property type="evidence" value="ECO:0007669"/>
    <property type="project" value="InterPro"/>
</dbReference>
<dbReference type="GO" id="GO:0043161">
    <property type="term" value="P:proteasome-mediated ubiquitin-dependent protein catabolic process"/>
    <property type="evidence" value="ECO:0007669"/>
    <property type="project" value="TreeGrafter"/>
</dbReference>
<organism evidence="2 3">
    <name type="scientific">Acanthamoeba castellanii (strain ATCC 30010 / Neff)</name>
    <dbReference type="NCBI Taxonomy" id="1257118"/>
    <lineage>
        <taxon>Eukaryota</taxon>
        <taxon>Amoebozoa</taxon>
        <taxon>Discosea</taxon>
        <taxon>Longamoebia</taxon>
        <taxon>Centramoebida</taxon>
        <taxon>Acanthamoebidae</taxon>
        <taxon>Acanthamoeba</taxon>
    </lineage>
</organism>
<keyword evidence="2" id="KW-0407">Ion channel</keyword>
<evidence type="ECO:0000313" key="3">
    <source>
        <dbReference type="Proteomes" id="UP000011083"/>
    </source>
</evidence>
<dbReference type="GO" id="GO:0031463">
    <property type="term" value="C:Cul3-RING ubiquitin ligase complex"/>
    <property type="evidence" value="ECO:0007669"/>
    <property type="project" value="TreeGrafter"/>
</dbReference>
<dbReference type="KEGG" id="acan:ACA1_322410"/>
<dbReference type="Pfam" id="PF02214">
    <property type="entry name" value="BTB_2"/>
    <property type="match status" value="1"/>
</dbReference>
<dbReference type="GO" id="GO:0034220">
    <property type="term" value="P:monoatomic ion transmembrane transport"/>
    <property type="evidence" value="ECO:0007669"/>
    <property type="project" value="UniProtKB-KW"/>
</dbReference>
<gene>
    <name evidence="2" type="ORF">ACA1_322410</name>
</gene>
<dbReference type="InterPro" id="IPR000210">
    <property type="entry name" value="BTB/POZ_dom"/>
</dbReference>
<dbReference type="SMART" id="SM00225">
    <property type="entry name" value="BTB"/>
    <property type="match status" value="1"/>
</dbReference>
<accession>M0QSQ2</accession>
<dbReference type="PANTHER" id="PTHR14958:SF29">
    <property type="entry name" value="INSOMNIAC, ISOFORM B"/>
    <property type="match status" value="1"/>
</dbReference>
<keyword evidence="3" id="KW-1185">Reference proteome</keyword>
<dbReference type="InterPro" id="IPR011333">
    <property type="entry name" value="SKP1/BTB/POZ_sf"/>
</dbReference>
<keyword evidence="2" id="KW-0813">Transport</keyword>
<sequence>MPWFLPLLWKAAVAFPVAIKTIDVALKGGQFYANWAKSRQVLQTDWVTLNIGGALFKTTKKTLLADSSSLFYDILGEKNPAKEDVLKAMKGKPGITSTFIFTRTKLKNGKERKTLRLIDHQVERAEMEKQKNILTLKSLSWKVEKKDGLITVNLDRDPHYFKPVLNFLRYGNLFADAGIDLKGILEEAKFFQVDTLVKMLHKRGVWDEDNKYFKEGKEVTDAMPGVHAEADTTKP</sequence>
<dbReference type="GO" id="GO:0097602">
    <property type="term" value="F:cullin family protein binding"/>
    <property type="evidence" value="ECO:0007669"/>
    <property type="project" value="TreeGrafter"/>
</dbReference>
<dbReference type="RefSeq" id="XP_004355078.1">
    <property type="nucleotide sequence ID" value="XM_004355026.1"/>
</dbReference>
<feature type="domain" description="BTB" evidence="1">
    <location>
        <begin position="45"/>
        <end position="208"/>
    </location>
</feature>
<dbReference type="GO" id="GO:0005737">
    <property type="term" value="C:cytoplasm"/>
    <property type="evidence" value="ECO:0007669"/>
    <property type="project" value="TreeGrafter"/>
</dbReference>
<evidence type="ECO:0000313" key="2">
    <source>
        <dbReference type="EMBL" id="ELR24504.1"/>
    </source>
</evidence>
<proteinExistence type="predicted"/>
<name>M0QSQ2_ACACF</name>
<dbReference type="Gene3D" id="3.30.710.10">
    <property type="entry name" value="Potassium Channel Kv1.1, Chain A"/>
    <property type="match status" value="1"/>
</dbReference>
<reference evidence="2 3" key="1">
    <citation type="journal article" date="2013" name="Genome Biol.">
        <title>Genome of Acanthamoeba castellanii highlights extensive lateral gene transfer and early evolution of tyrosine kinase signaling.</title>
        <authorList>
            <person name="Clarke M."/>
            <person name="Lohan A.J."/>
            <person name="Liu B."/>
            <person name="Lagkouvardos I."/>
            <person name="Roy S."/>
            <person name="Zafar N."/>
            <person name="Bertelli C."/>
            <person name="Schilde C."/>
            <person name="Kianianmomeni A."/>
            <person name="Burglin T.R."/>
            <person name="Frech C."/>
            <person name="Turcotte B."/>
            <person name="Kopec K.O."/>
            <person name="Synnott J.M."/>
            <person name="Choo C."/>
            <person name="Paponov I."/>
            <person name="Finkler A."/>
            <person name="Soon Heng Tan C."/>
            <person name="Hutchins A.P."/>
            <person name="Weinmeier T."/>
            <person name="Rattei T."/>
            <person name="Chu J.S."/>
            <person name="Gimenez G."/>
            <person name="Irimia M."/>
            <person name="Rigden D.J."/>
            <person name="Fitzpatrick D.A."/>
            <person name="Lorenzo-Morales J."/>
            <person name="Bateman A."/>
            <person name="Chiu C.H."/>
            <person name="Tang P."/>
            <person name="Hegemann P."/>
            <person name="Fromm H."/>
            <person name="Raoult D."/>
            <person name="Greub G."/>
            <person name="Miranda-Saavedra D."/>
            <person name="Chen N."/>
            <person name="Nash P."/>
            <person name="Ginger M.L."/>
            <person name="Horn M."/>
            <person name="Schaap P."/>
            <person name="Caler L."/>
            <person name="Loftus B."/>
        </authorList>
    </citation>
    <scope>NUCLEOTIDE SEQUENCE [LARGE SCALE GENOMIC DNA]</scope>
    <source>
        <strain evidence="2 3">Neff</strain>
    </source>
</reference>
<dbReference type="PANTHER" id="PTHR14958">
    <property type="entry name" value="POTASSIUM CHANNEL TETRAMERISATION DOMAIN CONTAINING PROTEIN"/>
    <property type="match status" value="1"/>
</dbReference>
<dbReference type="SUPFAM" id="SSF54695">
    <property type="entry name" value="POZ domain"/>
    <property type="match status" value="1"/>
</dbReference>
<evidence type="ECO:0000259" key="1">
    <source>
        <dbReference type="SMART" id="SM00225"/>
    </source>
</evidence>
<keyword evidence="2" id="KW-0406">Ion transport</keyword>
<protein>
    <submittedName>
        <fullName evidence="2">K+ channel tetramerisation subfamily protein</fullName>
    </submittedName>
</protein>
<dbReference type="EMBL" id="KB007815">
    <property type="protein sequence ID" value="ELR24504.1"/>
    <property type="molecule type" value="Genomic_DNA"/>
</dbReference>
<dbReference type="GeneID" id="14925529"/>
<dbReference type="Proteomes" id="UP000011083">
    <property type="component" value="Unassembled WGS sequence"/>
</dbReference>